<sequence>MSDDDAYGPALPPGLVRNPAGPTRPTEPFADQLSPNPSRVGPPPSDSDSDDEIGPHLPAAPSSHSAADTFREREARIARARAAADVPKKPQRDEWMTLGPPSGLSHIDALKRPTQFQKNSREAAPVDQGWLETPAERAARERDEADGAHPPPLKRKAQGTEGQRERDEEMRRRIEAHSKSRGASLLQKHRENRKEASPPPIWDRETMMGVGSALSGEERVKKIREAADLGDRFGHGRSGAYM</sequence>
<feature type="compositionally biased region" description="Basic and acidic residues" evidence="1">
    <location>
        <begin position="86"/>
        <end position="95"/>
    </location>
</feature>
<dbReference type="EMBL" id="BTCM01000003">
    <property type="protein sequence ID" value="GMK56665.1"/>
    <property type="molecule type" value="Genomic_DNA"/>
</dbReference>
<accession>A0AAD3TUG2</accession>
<protein>
    <recommendedName>
        <fullName evidence="2">DUF3752 domain-containing protein</fullName>
    </recommendedName>
</protein>
<proteinExistence type="predicted"/>
<feature type="region of interest" description="Disordered" evidence="1">
    <location>
        <begin position="1"/>
        <end position="207"/>
    </location>
</feature>
<organism evidence="3 4">
    <name type="scientific">Cutaneotrichosporon spelunceum</name>
    <dbReference type="NCBI Taxonomy" id="1672016"/>
    <lineage>
        <taxon>Eukaryota</taxon>
        <taxon>Fungi</taxon>
        <taxon>Dikarya</taxon>
        <taxon>Basidiomycota</taxon>
        <taxon>Agaricomycotina</taxon>
        <taxon>Tremellomycetes</taxon>
        <taxon>Trichosporonales</taxon>
        <taxon>Trichosporonaceae</taxon>
        <taxon>Cutaneotrichosporon</taxon>
    </lineage>
</organism>
<reference evidence="3" key="2">
    <citation type="submission" date="2023-06" db="EMBL/GenBank/DDBJ databases">
        <authorList>
            <person name="Kobayashi Y."/>
            <person name="Kayamori A."/>
            <person name="Aoki K."/>
            <person name="Shiwa Y."/>
            <person name="Fujita N."/>
            <person name="Sugita T."/>
            <person name="Iwasaki W."/>
            <person name="Tanaka N."/>
            <person name="Takashima M."/>
        </authorList>
    </citation>
    <scope>NUCLEOTIDE SEQUENCE</scope>
    <source>
        <strain evidence="3">HIS016</strain>
    </source>
</reference>
<feature type="compositionally biased region" description="Basic and acidic residues" evidence="1">
    <location>
        <begin position="134"/>
        <end position="147"/>
    </location>
</feature>
<dbReference type="AlphaFoldDB" id="A0AAD3TUG2"/>
<feature type="compositionally biased region" description="Basic and acidic residues" evidence="1">
    <location>
        <begin position="162"/>
        <end position="178"/>
    </location>
</feature>
<name>A0AAD3TUG2_9TREE</name>
<evidence type="ECO:0000313" key="3">
    <source>
        <dbReference type="EMBL" id="GMK56665.1"/>
    </source>
</evidence>
<dbReference type="Proteomes" id="UP001222932">
    <property type="component" value="Unassembled WGS sequence"/>
</dbReference>
<evidence type="ECO:0000259" key="2">
    <source>
        <dbReference type="Pfam" id="PF12572"/>
    </source>
</evidence>
<gene>
    <name evidence="3" type="ORF">CspeluHIS016_0305050</name>
</gene>
<comment type="caution">
    <text evidence="3">The sequence shown here is derived from an EMBL/GenBank/DDBJ whole genome shotgun (WGS) entry which is preliminary data.</text>
</comment>
<dbReference type="Pfam" id="PF12572">
    <property type="entry name" value="DUF3752"/>
    <property type="match status" value="1"/>
</dbReference>
<dbReference type="PANTHER" id="PTHR46370:SF1">
    <property type="entry name" value="GPALPP MOTIFS-CONTAINING PROTEIN 1"/>
    <property type="match status" value="1"/>
</dbReference>
<keyword evidence="4" id="KW-1185">Reference proteome</keyword>
<evidence type="ECO:0000256" key="1">
    <source>
        <dbReference type="SAM" id="MobiDB-lite"/>
    </source>
</evidence>
<reference evidence="3" key="1">
    <citation type="journal article" date="2023" name="BMC Genomics">
        <title>Chromosome-level genome assemblies of Cutaneotrichosporon spp. (Trichosporonales, Basidiomycota) reveal imbalanced evolution between nucleotide sequences and chromosome synteny.</title>
        <authorList>
            <person name="Kobayashi Y."/>
            <person name="Kayamori A."/>
            <person name="Aoki K."/>
            <person name="Shiwa Y."/>
            <person name="Matsutani M."/>
            <person name="Fujita N."/>
            <person name="Sugita T."/>
            <person name="Iwasaki W."/>
            <person name="Tanaka N."/>
            <person name="Takashima M."/>
        </authorList>
    </citation>
    <scope>NUCLEOTIDE SEQUENCE</scope>
    <source>
        <strain evidence="3">HIS016</strain>
    </source>
</reference>
<feature type="domain" description="DUF3752" evidence="2">
    <location>
        <begin position="108"/>
        <end position="234"/>
    </location>
</feature>
<dbReference type="PANTHER" id="PTHR46370">
    <property type="entry name" value="GPALPP MOTIFS-CONTAINING PROTEIN 1"/>
    <property type="match status" value="1"/>
</dbReference>
<feature type="compositionally biased region" description="Basic and acidic residues" evidence="1">
    <location>
        <begin position="188"/>
        <end position="206"/>
    </location>
</feature>
<dbReference type="InterPro" id="IPR046331">
    <property type="entry name" value="GPAM1-like"/>
</dbReference>
<evidence type="ECO:0000313" key="4">
    <source>
        <dbReference type="Proteomes" id="UP001222932"/>
    </source>
</evidence>
<feature type="compositionally biased region" description="Low complexity" evidence="1">
    <location>
        <begin position="55"/>
        <end position="67"/>
    </location>
</feature>
<dbReference type="InterPro" id="IPR022226">
    <property type="entry name" value="DUF3752"/>
</dbReference>